<proteinExistence type="predicted"/>
<sequence length="156" mass="15346">MKNFKQLVLAAALAAPFMAQADLKAMDDSTLASVTGQDGISIAGDFSGSIGNVAYTDDGGALNLNDIDITGFTIDDNAPLTVDVVTTSITPVGGGAAVATKQLAIGLPAMTGTVSVGKINVGGAYSAGALTGGSNIGGLAISDINMSGSTIKVWGH</sequence>
<evidence type="ECO:0000256" key="1">
    <source>
        <dbReference type="SAM" id="SignalP"/>
    </source>
</evidence>
<protein>
    <recommendedName>
        <fullName evidence="2">DUF6160 domain-containing protein</fullName>
    </recommendedName>
</protein>
<dbReference type="Pfam" id="PF19657">
    <property type="entry name" value="DUF6160"/>
    <property type="match status" value="1"/>
</dbReference>
<dbReference type="Proteomes" id="UP000265560">
    <property type="component" value="Chromosome"/>
</dbReference>
<keyword evidence="1" id="KW-0732">Signal</keyword>
<evidence type="ECO:0000313" key="3">
    <source>
        <dbReference type="EMBL" id="AYC32693.1"/>
    </source>
</evidence>
<feature type="signal peptide" evidence="1">
    <location>
        <begin position="1"/>
        <end position="21"/>
    </location>
</feature>
<dbReference type="OrthoDB" id="7023553at2"/>
<accession>A0A385Z412</accession>
<dbReference type="InterPro" id="IPR046158">
    <property type="entry name" value="DUF6160"/>
</dbReference>
<feature type="domain" description="DUF6160" evidence="2">
    <location>
        <begin position="1"/>
        <end position="84"/>
    </location>
</feature>
<evidence type="ECO:0000313" key="4">
    <source>
        <dbReference type="Proteomes" id="UP000265560"/>
    </source>
</evidence>
<reference evidence="4" key="1">
    <citation type="submission" date="2018-09" db="EMBL/GenBank/DDBJ databases">
        <authorList>
            <person name="Zhu H."/>
        </authorList>
    </citation>
    <scope>NUCLEOTIDE SEQUENCE [LARGE SCALE GENOMIC DNA]</scope>
    <source>
        <strain evidence="4">K2W31S-8</strain>
    </source>
</reference>
<organism evidence="3 4">
    <name type="scientific">Pseudomonas cavernae</name>
    <dbReference type="NCBI Taxonomy" id="2320867"/>
    <lineage>
        <taxon>Bacteria</taxon>
        <taxon>Pseudomonadati</taxon>
        <taxon>Pseudomonadota</taxon>
        <taxon>Gammaproteobacteria</taxon>
        <taxon>Pseudomonadales</taxon>
        <taxon>Pseudomonadaceae</taxon>
        <taxon>Pseudomonas</taxon>
    </lineage>
</organism>
<dbReference type="AlphaFoldDB" id="A0A385Z412"/>
<keyword evidence="4" id="KW-1185">Reference proteome</keyword>
<dbReference type="KEGG" id="pcav:D3880_09965"/>
<feature type="chain" id="PRO_5017357825" description="DUF6160 domain-containing protein" evidence="1">
    <location>
        <begin position="22"/>
        <end position="156"/>
    </location>
</feature>
<name>A0A385Z412_9PSED</name>
<gene>
    <name evidence="3" type="ORF">D3880_09965</name>
</gene>
<evidence type="ECO:0000259" key="2">
    <source>
        <dbReference type="Pfam" id="PF19657"/>
    </source>
</evidence>
<dbReference type="EMBL" id="CP032419">
    <property type="protein sequence ID" value="AYC32693.1"/>
    <property type="molecule type" value="Genomic_DNA"/>
</dbReference>
<dbReference type="RefSeq" id="WP_119893314.1">
    <property type="nucleotide sequence ID" value="NZ_CP032419.1"/>
</dbReference>